<feature type="coiled-coil region" evidence="15">
    <location>
        <begin position="1963"/>
        <end position="2017"/>
    </location>
</feature>
<dbReference type="Gene3D" id="1.10.418.10">
    <property type="entry name" value="Calponin-like domain"/>
    <property type="match status" value="2"/>
</dbReference>
<evidence type="ECO:0000256" key="14">
    <source>
        <dbReference type="ARBA" id="ARBA00023242"/>
    </source>
</evidence>
<keyword evidence="12" id="KW-0009">Actin-binding</keyword>
<dbReference type="InterPro" id="IPR057932">
    <property type="entry name" value="Spectrin_SYNE1_3"/>
</dbReference>
<evidence type="ECO:0000256" key="3">
    <source>
        <dbReference type="ARBA" id="ARBA00004245"/>
    </source>
</evidence>
<evidence type="ECO:0000256" key="1">
    <source>
        <dbReference type="ARBA" id="ARBA00004126"/>
    </source>
</evidence>
<dbReference type="CDD" id="cd21243">
    <property type="entry name" value="CH_SYNE1_rpt2"/>
    <property type="match status" value="1"/>
</dbReference>
<dbReference type="SUPFAM" id="SSF47576">
    <property type="entry name" value="Calponin-homology domain, CH-domain"/>
    <property type="match status" value="1"/>
</dbReference>
<protein>
    <submittedName>
        <fullName evidence="18">Nesprin-1</fullName>
    </submittedName>
</protein>
<feature type="coiled-coil region" evidence="15">
    <location>
        <begin position="3181"/>
        <end position="3211"/>
    </location>
</feature>
<evidence type="ECO:0000256" key="13">
    <source>
        <dbReference type="ARBA" id="ARBA00023212"/>
    </source>
</evidence>
<evidence type="ECO:0000256" key="6">
    <source>
        <dbReference type="ARBA" id="ARBA00022553"/>
    </source>
</evidence>
<dbReference type="InterPro" id="IPR001589">
    <property type="entry name" value="Actinin_actin-bd_CS"/>
</dbReference>
<reference evidence="18" key="1">
    <citation type="journal article" date="2023" name="Front. Mar. Sci.">
        <title>A new Merluccius polli reference genome to investigate the effects of global change in West African waters.</title>
        <authorList>
            <person name="Mateo J.L."/>
            <person name="Blanco-Fernandez C."/>
            <person name="Garcia-Vazquez E."/>
            <person name="Machado-Schiaffino G."/>
        </authorList>
    </citation>
    <scope>NUCLEOTIDE SEQUENCE</scope>
    <source>
        <strain evidence="18">C29</strain>
        <tissue evidence="18">Fin</tissue>
    </source>
</reference>
<comment type="caution">
    <text evidence="18">The sequence shown here is derived from an EMBL/GenBank/DDBJ whole genome shotgun (WGS) entry which is preliminary data.</text>
</comment>
<dbReference type="InterPro" id="IPR057057">
    <property type="entry name" value="Spectrin_SYNE1"/>
</dbReference>
<dbReference type="InterPro" id="IPR002017">
    <property type="entry name" value="Spectrin_repeat"/>
</dbReference>
<dbReference type="EMBL" id="JAOPHQ010003219">
    <property type="protein sequence ID" value="KAK0143806.1"/>
    <property type="molecule type" value="Genomic_DNA"/>
</dbReference>
<comment type="similarity">
    <text evidence="4">Belongs to the nesprin family.</text>
</comment>
<evidence type="ECO:0000256" key="4">
    <source>
        <dbReference type="ARBA" id="ARBA00008619"/>
    </source>
</evidence>
<dbReference type="FunFam" id="1.10.418.10:FF:000037">
    <property type="entry name" value="nesprin-1 isoform X1"/>
    <property type="match status" value="1"/>
</dbReference>
<keyword evidence="11" id="KW-0472">Membrane</keyword>
<dbReference type="GO" id="GO:0005856">
    <property type="term" value="C:cytoskeleton"/>
    <property type="evidence" value="ECO:0007669"/>
    <property type="project" value="UniProtKB-SubCell"/>
</dbReference>
<keyword evidence="10 15" id="KW-0175">Coiled coil</keyword>
<dbReference type="Pfam" id="PF25034">
    <property type="entry name" value="Spectrin_SYNE1"/>
    <property type="match status" value="1"/>
</dbReference>
<keyword evidence="9" id="KW-1133">Transmembrane helix</keyword>
<evidence type="ECO:0000256" key="2">
    <source>
        <dbReference type="ARBA" id="ARBA00004204"/>
    </source>
</evidence>
<sequence length="3307" mass="374539">MAHVKGAPIKKTSSLNLVTGFFQYLRDEQEAVQKRTFTKWINSHLAKCKPALEVKDLFEDIKDGVKLLALLEVLSGQRLPCEQGRQIKRIHWVSNIGTALRFLEGRRIKLVNIHATDIADGRPSIVLGLIWTIILYFQIEELTSNLPAAQALSTSLSSVDSMASAETGSPPVKRKLRLQGNAKRSLLRWVQSIATAKRQGIEVKDFGPSWRSGVAFHSVVGAIRPDLVDMEQVRRRSNRENLEEAFTLAENHLGIPRLLEPEDVDVDKPDEKSIMTYVAQFLKHYPNPHQETDSQPDQREERKALREVKVFLDQLERDILRAQGAEGNLTDKYQVFKSLRVQYEIKKKQSEPLLQPLQRDGKLTVEQALVQQAWDRLSIRLLDWHIHLDKSLPGPLGVMGAWLHRAEIALREEIPIHQAHEETANGLHRKLEQHKEVLKNLESHRQTFQQIHRDRSVNGVPVPSEQLQDMAERFNFVSTSSHAHLIKMEFWEMKYRLMAFLILAESKLKSWIIKYGRRDSVELLLDGYVAFIEGYKFFDQYEIIYKALKHAAEVYLTSDSAADEAEGVSKFLGEATAQWRNLAVEVRSVRSMLEEVISNWEKYSGTVAALQAWLEDAEQMLSQAESAKRDFFRNLSHWIQQHMDMNDAGNFLIETCDETVSRDLKQQLLLLNGRWRELFVKVKHYARADEVDKLRTDYQEGINTLKLFLDATNEKMTAPGPGLLPQRQDLRPGCGGLWSGIHSSGLLSIATDIKHKLPAMEAACKAAWRSAQLLTKDSPEEEVSHMLALMASVKEQLGKIRERCLPLLRESQSLLPPLEEMEKNITGFYQALEKASRITGSREAEGPGDFKHKCQELVTYTHSCKKCLSVIERSHQSIQKTLDGSKTLQHMQTALLQKRVADLQSSSQAMINESAEWRKHVEANSSLMKRFEESRLELEKVLKMAQSCLTDRGNPEELLRKHTDFFGQLDQRVLNSFLKACDELTDILPEPEQQALQDTVRRLHKHWKDVQTEAPFHLLHLKVELEHSKLTASLQEVQAEVTRENRQLAAMGSERLVKEHRSFFREKGPQTPRLRPGAAQPGGGAAALADTQEEVDNTHQKLMQHQDKWKEYASRYAELSCWLISKESQLRLLRNRANDPSRYGQVKATITELRQDAELQEGNLGWLRTRMAALIEVCSDGDGQRHGGALGKLSVDFKGLLASLSEAEKMVLAVGDCVQFREEVRSTLEEVVEGQKEAQAEVIRILDSQTVRDAQQLLLGRQRRKDAQQLTTRGQQLQAEEGLGDSLQQDLHSLENTLSKMEQSMDSQEQSLEVTLAAWQEFDSQQEAVREFVNKAGAASARELNFSSPESLAAELSQARVFLKQSEAKVSHMNTLLKRATEIQLGPRNKALLLDQAQSLSRQVDQVEAGLKTDIETLEGMRAQWDRFGRGFEAFSVWISDKEKQLDPLKSSSAPLEQQISTVKAVSAELRERAEVHSRLEADSQALGRFLSSGESARVRARLTQTGRYWEELRESVQQLQARLEESFSHQQKFNASLEEAQESLGGLHTTLEQPIKSCSSSSETYKALQSHTDVCQGLEKLKAAVLSLTATARRLSDREQAERAAAALQAGYDHSLQLAKDKQSKLESLLSLWQKYEKDRSNFVSCLERSESLSHPESRSLSTDKTKLLSELQDVQGLHSELRSLEGSHAGLVSLVSALVPSAPPQSSQLLTEDLEMLHTRWSAQNAAVPQRIQDLQNHLSQVEQFDQDLVKFSQWGENMLSNLHSASQINTTHLQPALTQVKENRAALQQQAGVRQSLEQQLESLCRSCEPCDAQLLRGRLESGLLPYLEARQAAELQLESLERLQAFLQTQGVTAGTLRGLRQTVESAGSWERARVAELQQELSAVVPDVGQLEALASGLDSGLCKGHLQVGDGEGARTSCRRLADALSAEVDAVRSLLGSRQSEAEALGALWTSFRQRKEQLLKTVEDIEEKADHQSMREPSLQALQQRLRFFNQLEDELQSHQHEEQWLRDKGQQLAKRDAEFAGEVLREIGLLKTTWEDTKRLITDRQEQCGVLVELMREYQALKTSITAIVESTEAVVEIGSALKDHEETKRSSSKHEAVKTTMSGKQQELDLFSTRGKQLLSELKKIPDCDAQVMKKDVETLVDQWLDVSERVEDNIERLGQSLALWEDVRRIGEDIESWASGCAIELSESLNNLNDSHKMSARLAVVEKEIVEKEQRLKILLENVGELKQHSGGQETPAKLQALEADLHKKISGVHKLCEQARGNLKDFSSQRKQLEDYISQMSDWLKSMEESLISTTTGSDPEDIYSVKDLQKELLNQQGSIDATRESLNNLCRKYPSEELAGLGSALTDLIKSYEAINQLSSRTLVGMQHCLQQHFNDLVQEFHRWLSEQREIVKECSDRSGDTCVVDRKLQKIKGAMERVEEGEVRLTQVCEEGEKLLLHLPKASAGQVQQNLSSIQQDWDSFVEQCRQNQQILEDSASLMKGFEGRLKKLRWWLEHMEKRMTTDLPEAKQQRCPEKAVLEQVEEYQQEVLKERDSFERLCQEAQALNEGGRGDGSETRVSAQLQSQQQALLRRARERLRSCQLTLQEQQAFQDTLQSTWSWLNAARERLASLDSTVGNKETLEKRLGLVQDILLMKGEGEVKLNMAVGKGEQVLKHNSLEGQEAIRSQLQRLKDSWANMLMTSMSCHSRLEWTVAQWSCYQESRVQLQQWLETVEQEVGMNLPQQPGLKEKASMLERLRAVQADVEAHMGVLVRLTEKAVELHEKTADQMFGPEQRAELNAHFADISAVVKGKVHSMEGIVSEHEQYLDAVRDFNDWLISAKEELQRWSDLSGDTASIKRKLSKVQELLDSKQRGRERLSRVQRCGAAARDHTGSGGFEAVEREEAALLSSWEQWERGTLQTRAGLETSLSQIASSEQEFSGLSSRLGQDLQDFGAQLHDCRLRLAQCEGKHSGEECVKAWQLAKATLADLVKAEPMSESLKTQLNDLCRFSRDLGLLSERVSSLIKEYNSLSLQASRGCQSKEKLLDQGFRSAFREFQQWLVNAKINTAKCFDVPQNLSEASSSLQKIQEFLSEREQGQSKVNGVLVSSELFTSVAAKDRVDGVRAKTNSTRDDWKNLMSNLHNREISLQNLVCQMKDFEASAEPLQGWLNVTEQAVQESSTRLHDLGAKKQELHKLQSVLEELASQEVHLSRLREKAQLLWDEHAAGKGFVHRVSQLSAQYLALTNLTKEKASRIDRIVTEHQMFSQGLKELQNWVTDTSHMLHTYCAPTADKNVLDSRMIKLEVRGEMSEK</sequence>
<evidence type="ECO:0000313" key="18">
    <source>
        <dbReference type="EMBL" id="KAK0143806.1"/>
    </source>
</evidence>
<gene>
    <name evidence="18" type="primary">SYNE1_2</name>
    <name evidence="18" type="ORF">N1851_017987</name>
</gene>
<feature type="coiled-coil region" evidence="15">
    <location>
        <begin position="1027"/>
        <end position="1054"/>
    </location>
</feature>
<dbReference type="GO" id="GO:0003779">
    <property type="term" value="F:actin binding"/>
    <property type="evidence" value="ECO:0007669"/>
    <property type="project" value="UniProtKB-KW"/>
</dbReference>
<dbReference type="PROSITE" id="PS00020">
    <property type="entry name" value="ACTININ_2"/>
    <property type="match status" value="1"/>
</dbReference>
<proteinExistence type="inferred from homology"/>
<dbReference type="FunFam" id="1.10.418.10:FF:000033">
    <property type="entry name" value="nesprin-1 isoform X1"/>
    <property type="match status" value="1"/>
</dbReference>
<comment type="subcellular location">
    <subcellularLocation>
        <location evidence="3">Cytoplasm</location>
        <location evidence="3">Cytoskeleton</location>
    </subcellularLocation>
    <subcellularLocation>
        <location evidence="2">Cytoplasm</location>
        <location evidence="2">Myofibril</location>
        <location evidence="2">Sarcomere</location>
    </subcellularLocation>
    <subcellularLocation>
        <location evidence="1">Nucleus membrane</location>
    </subcellularLocation>
</comment>
<dbReference type="Gene3D" id="1.20.58.60">
    <property type="match status" value="11"/>
</dbReference>
<dbReference type="PROSITE" id="PS00019">
    <property type="entry name" value="ACTININ_1"/>
    <property type="match status" value="1"/>
</dbReference>
<feature type="coiled-coil region" evidence="15">
    <location>
        <begin position="1284"/>
        <end position="1311"/>
    </location>
</feature>
<dbReference type="InterPro" id="IPR001715">
    <property type="entry name" value="CH_dom"/>
</dbReference>
<dbReference type="FunFam" id="1.20.58.60:FF:000231">
    <property type="entry name" value="Spectrin repeat containing, nuclear envelope 1a"/>
    <property type="match status" value="1"/>
</dbReference>
<feature type="domain" description="Calponin-homology (CH)" evidence="17">
    <location>
        <begin position="31"/>
        <end position="138"/>
    </location>
</feature>
<dbReference type="InterPro" id="IPR018159">
    <property type="entry name" value="Spectrin/alpha-actinin"/>
</dbReference>
<dbReference type="PROSITE" id="PS50021">
    <property type="entry name" value="CH"/>
    <property type="match status" value="2"/>
</dbReference>
<evidence type="ECO:0000256" key="9">
    <source>
        <dbReference type="ARBA" id="ARBA00022989"/>
    </source>
</evidence>
<keyword evidence="5" id="KW-0963">Cytoplasm</keyword>
<dbReference type="SUPFAM" id="SSF46966">
    <property type="entry name" value="Spectrin repeat"/>
    <property type="match status" value="14"/>
</dbReference>
<feature type="coiled-coil region" evidence="15">
    <location>
        <begin position="607"/>
        <end position="634"/>
    </location>
</feature>
<feature type="domain" description="Calponin-homology (CH)" evidence="17">
    <location>
        <begin position="180"/>
        <end position="286"/>
    </location>
</feature>
<keyword evidence="19" id="KW-1185">Reference proteome</keyword>
<evidence type="ECO:0000256" key="16">
    <source>
        <dbReference type="SAM" id="MobiDB-lite"/>
    </source>
</evidence>
<feature type="coiled-coil region" evidence="15">
    <location>
        <begin position="424"/>
        <end position="451"/>
    </location>
</feature>
<dbReference type="PANTHER" id="PTHR14514">
    <property type="entry name" value="PKA ANCHORING PROTEIN"/>
    <property type="match status" value="1"/>
</dbReference>
<organism evidence="18 19">
    <name type="scientific">Merluccius polli</name>
    <name type="common">Benguela hake</name>
    <name type="synonym">Merluccius cadenati</name>
    <dbReference type="NCBI Taxonomy" id="89951"/>
    <lineage>
        <taxon>Eukaryota</taxon>
        <taxon>Metazoa</taxon>
        <taxon>Chordata</taxon>
        <taxon>Craniata</taxon>
        <taxon>Vertebrata</taxon>
        <taxon>Euteleostomi</taxon>
        <taxon>Actinopterygii</taxon>
        <taxon>Neopterygii</taxon>
        <taxon>Teleostei</taxon>
        <taxon>Neoteleostei</taxon>
        <taxon>Acanthomorphata</taxon>
        <taxon>Zeiogadaria</taxon>
        <taxon>Gadariae</taxon>
        <taxon>Gadiformes</taxon>
        <taxon>Gadoidei</taxon>
        <taxon>Merlucciidae</taxon>
        <taxon>Merluccius</taxon>
    </lineage>
</organism>
<keyword evidence="7" id="KW-0812">Transmembrane</keyword>
<evidence type="ECO:0000259" key="17">
    <source>
        <dbReference type="PROSITE" id="PS50021"/>
    </source>
</evidence>
<evidence type="ECO:0000256" key="11">
    <source>
        <dbReference type="ARBA" id="ARBA00023136"/>
    </source>
</evidence>
<accession>A0AA47NYQ0</accession>
<dbReference type="SMART" id="SM00150">
    <property type="entry name" value="SPEC"/>
    <property type="match status" value="14"/>
</dbReference>
<keyword evidence="6" id="KW-0597">Phosphoprotein</keyword>
<dbReference type="CDD" id="cd00176">
    <property type="entry name" value="SPEC"/>
    <property type="match status" value="2"/>
</dbReference>
<dbReference type="GO" id="GO:0031965">
    <property type="term" value="C:nuclear membrane"/>
    <property type="evidence" value="ECO:0007669"/>
    <property type="project" value="UniProtKB-SubCell"/>
</dbReference>
<feature type="region of interest" description="Disordered" evidence="16">
    <location>
        <begin position="1066"/>
        <end position="1088"/>
    </location>
</feature>
<evidence type="ECO:0000256" key="5">
    <source>
        <dbReference type="ARBA" id="ARBA00022490"/>
    </source>
</evidence>
<keyword evidence="13" id="KW-0206">Cytoskeleton</keyword>
<evidence type="ECO:0000256" key="7">
    <source>
        <dbReference type="ARBA" id="ARBA00022692"/>
    </source>
</evidence>
<evidence type="ECO:0000256" key="10">
    <source>
        <dbReference type="ARBA" id="ARBA00023054"/>
    </source>
</evidence>
<feature type="coiled-coil region" evidence="15">
    <location>
        <begin position="2213"/>
        <end position="2240"/>
    </location>
</feature>
<dbReference type="PANTHER" id="PTHR14514:SF3">
    <property type="entry name" value="NESPRIN-1"/>
    <property type="match status" value="1"/>
</dbReference>
<evidence type="ECO:0000256" key="15">
    <source>
        <dbReference type="SAM" id="Coils"/>
    </source>
</evidence>
<keyword evidence="8" id="KW-0677">Repeat</keyword>
<dbReference type="Proteomes" id="UP001174136">
    <property type="component" value="Unassembled WGS sequence"/>
</dbReference>
<dbReference type="InterPro" id="IPR036872">
    <property type="entry name" value="CH_dom_sf"/>
</dbReference>
<dbReference type="GO" id="GO:0030017">
    <property type="term" value="C:sarcomere"/>
    <property type="evidence" value="ECO:0007669"/>
    <property type="project" value="UniProtKB-SubCell"/>
</dbReference>
<keyword evidence="14" id="KW-0539">Nucleus</keyword>
<evidence type="ECO:0000256" key="12">
    <source>
        <dbReference type="ARBA" id="ARBA00023203"/>
    </source>
</evidence>
<dbReference type="Pfam" id="PF00435">
    <property type="entry name" value="Spectrin"/>
    <property type="match status" value="3"/>
</dbReference>
<dbReference type="SMART" id="SM00033">
    <property type="entry name" value="CH"/>
    <property type="match status" value="2"/>
</dbReference>
<dbReference type="CDD" id="cd21241">
    <property type="entry name" value="CH_SYNE1_rpt1"/>
    <property type="match status" value="1"/>
</dbReference>
<name>A0AA47NYQ0_MERPO</name>
<dbReference type="FunFam" id="1.20.58.60:FF:000139">
    <property type="entry name" value="nesprin-1 isoform X1"/>
    <property type="match status" value="1"/>
</dbReference>
<dbReference type="Pfam" id="PF00307">
    <property type="entry name" value="CH"/>
    <property type="match status" value="2"/>
</dbReference>
<evidence type="ECO:0000256" key="8">
    <source>
        <dbReference type="ARBA" id="ARBA00022737"/>
    </source>
</evidence>
<dbReference type="InterPro" id="IPR047290">
    <property type="entry name" value="CH_SYNE1_rpt1"/>
</dbReference>
<evidence type="ECO:0000313" key="19">
    <source>
        <dbReference type="Proteomes" id="UP001174136"/>
    </source>
</evidence>
<dbReference type="InterPro" id="IPR047291">
    <property type="entry name" value="CH_SYNE1_rpt2"/>
</dbReference>
<dbReference type="Pfam" id="PF25803">
    <property type="entry name" value="Spectrin_SYNE1_2"/>
    <property type="match status" value="1"/>
</dbReference>